<name>A0A2P2QYJ8_RHIMU</name>
<protein>
    <submittedName>
        <fullName evidence="1">Uncharacterized protein</fullName>
    </submittedName>
</protein>
<reference evidence="1" key="1">
    <citation type="submission" date="2018-02" db="EMBL/GenBank/DDBJ databases">
        <title>Rhizophora mucronata_Transcriptome.</title>
        <authorList>
            <person name="Meera S.P."/>
            <person name="Sreeshan A."/>
            <person name="Augustine A."/>
        </authorList>
    </citation>
    <scope>NUCLEOTIDE SEQUENCE</scope>
    <source>
        <tissue evidence="1">Leaf</tissue>
    </source>
</reference>
<dbReference type="EMBL" id="GGEC01091584">
    <property type="protein sequence ID" value="MBX72068.1"/>
    <property type="molecule type" value="Transcribed_RNA"/>
</dbReference>
<sequence length="17" mass="1930">MFFYTPVLLWISDGGLA</sequence>
<organism evidence="1">
    <name type="scientific">Rhizophora mucronata</name>
    <name type="common">Asiatic mangrove</name>
    <dbReference type="NCBI Taxonomy" id="61149"/>
    <lineage>
        <taxon>Eukaryota</taxon>
        <taxon>Viridiplantae</taxon>
        <taxon>Streptophyta</taxon>
        <taxon>Embryophyta</taxon>
        <taxon>Tracheophyta</taxon>
        <taxon>Spermatophyta</taxon>
        <taxon>Magnoliopsida</taxon>
        <taxon>eudicotyledons</taxon>
        <taxon>Gunneridae</taxon>
        <taxon>Pentapetalae</taxon>
        <taxon>rosids</taxon>
        <taxon>fabids</taxon>
        <taxon>Malpighiales</taxon>
        <taxon>Rhizophoraceae</taxon>
        <taxon>Rhizophora</taxon>
    </lineage>
</organism>
<proteinExistence type="predicted"/>
<evidence type="ECO:0000313" key="1">
    <source>
        <dbReference type="EMBL" id="MBX72068.1"/>
    </source>
</evidence>
<accession>A0A2P2QYJ8</accession>
<dbReference type="AlphaFoldDB" id="A0A2P2QYJ8"/>